<accession>A0A1B9XZ52</accession>
<sequence length="90" mass="10793">MKENYNKSVKLECITCGDSDFEYNDDKSWIKCNRCEKEYNGEYNELVELNQENISQEIEKTKKEVQINLQQKMNNILKETFKGNKNIKFK</sequence>
<name>A0A1B9XZ52_9FLAO</name>
<gene>
    <name evidence="2" type="ORF">BA195_07990</name>
</gene>
<dbReference type="STRING" id="447689.BA195_07990"/>
<keyword evidence="3" id="KW-1185">Reference proteome</keyword>
<evidence type="ECO:0000256" key="1">
    <source>
        <dbReference type="SAM" id="Coils"/>
    </source>
</evidence>
<dbReference type="RefSeq" id="WP_068704266.1">
    <property type="nucleotide sequence ID" value="NZ_MAKX01000002.1"/>
</dbReference>
<keyword evidence="1" id="KW-0175">Coiled coil</keyword>
<reference evidence="2 3" key="1">
    <citation type="submission" date="2016-06" db="EMBL/GenBank/DDBJ databases">
        <title>Draft Genome Sequence of Tenacibaculum soleae UCD-KL19.</title>
        <authorList>
            <person name="Eisen J.A."/>
            <person name="Coil D.A."/>
            <person name="Lujan K.M."/>
        </authorList>
    </citation>
    <scope>NUCLEOTIDE SEQUENCE [LARGE SCALE GENOMIC DNA]</scope>
    <source>
        <strain evidence="2 3">UCD-KL19</strain>
    </source>
</reference>
<dbReference type="AlphaFoldDB" id="A0A1B9XZ52"/>
<feature type="coiled-coil region" evidence="1">
    <location>
        <begin position="32"/>
        <end position="75"/>
    </location>
</feature>
<dbReference type="Proteomes" id="UP000093186">
    <property type="component" value="Unassembled WGS sequence"/>
</dbReference>
<evidence type="ECO:0000313" key="3">
    <source>
        <dbReference type="Proteomes" id="UP000093186"/>
    </source>
</evidence>
<evidence type="ECO:0000313" key="2">
    <source>
        <dbReference type="EMBL" id="OCK42838.1"/>
    </source>
</evidence>
<proteinExistence type="predicted"/>
<comment type="caution">
    <text evidence="2">The sequence shown here is derived from an EMBL/GenBank/DDBJ whole genome shotgun (WGS) entry which is preliminary data.</text>
</comment>
<organism evidence="2 3">
    <name type="scientific">Tenacibaculum soleae</name>
    <dbReference type="NCBI Taxonomy" id="447689"/>
    <lineage>
        <taxon>Bacteria</taxon>
        <taxon>Pseudomonadati</taxon>
        <taxon>Bacteroidota</taxon>
        <taxon>Flavobacteriia</taxon>
        <taxon>Flavobacteriales</taxon>
        <taxon>Flavobacteriaceae</taxon>
        <taxon>Tenacibaculum</taxon>
    </lineage>
</organism>
<dbReference type="EMBL" id="MAKX01000002">
    <property type="protein sequence ID" value="OCK42838.1"/>
    <property type="molecule type" value="Genomic_DNA"/>
</dbReference>
<protein>
    <submittedName>
        <fullName evidence="2">Uncharacterized protein</fullName>
    </submittedName>
</protein>
<dbReference type="OrthoDB" id="7597037at2"/>